<dbReference type="RefSeq" id="WP_149168181.1">
    <property type="nucleotide sequence ID" value="NZ_QOKV01000041.1"/>
</dbReference>
<evidence type="ECO:0000313" key="2">
    <source>
        <dbReference type="Proteomes" id="UP000476837"/>
    </source>
</evidence>
<dbReference type="Proteomes" id="UP000476837">
    <property type="component" value="Unassembled WGS sequence"/>
</dbReference>
<gene>
    <name evidence="1" type="ORF">DS837_30355</name>
</gene>
<reference evidence="1 2" key="1">
    <citation type="submission" date="2018-07" db="EMBL/GenBank/DDBJ databases">
        <title>Genome sequence of Roseomonas fauriae ATCC 49958.</title>
        <authorList>
            <person name="Sant'Anna F.H."/>
            <person name="Baldani J.I."/>
            <person name="Zilli J.E."/>
            <person name="Reis V.M."/>
            <person name="Hartmann A."/>
            <person name="Cruz L."/>
            <person name="de Souza E.M."/>
            <person name="de Oliveira Pedrosa F."/>
            <person name="Passaglia L.M.P."/>
        </authorList>
    </citation>
    <scope>NUCLEOTIDE SEQUENCE [LARGE SCALE GENOMIC DNA]</scope>
    <source>
        <strain evidence="1 2">ATCC 49958</strain>
    </source>
</reference>
<comment type="caution">
    <text evidence="1">The sequence shown here is derived from an EMBL/GenBank/DDBJ whole genome shotgun (WGS) entry which is preliminary data.</text>
</comment>
<name>A0A6L3AR02_AZOBR</name>
<protein>
    <submittedName>
        <fullName evidence="1">Uncharacterized protein</fullName>
    </submittedName>
</protein>
<dbReference type="EMBL" id="QOKV01000041">
    <property type="protein sequence ID" value="KAA0676734.1"/>
    <property type="molecule type" value="Genomic_DNA"/>
</dbReference>
<evidence type="ECO:0000313" key="1">
    <source>
        <dbReference type="EMBL" id="KAA0676734.1"/>
    </source>
</evidence>
<accession>A0A6L3AR02</accession>
<proteinExistence type="predicted"/>
<organism evidence="1 2">
    <name type="scientific">Azospirillum brasilense</name>
    <dbReference type="NCBI Taxonomy" id="192"/>
    <lineage>
        <taxon>Bacteria</taxon>
        <taxon>Pseudomonadati</taxon>
        <taxon>Pseudomonadota</taxon>
        <taxon>Alphaproteobacteria</taxon>
        <taxon>Rhodospirillales</taxon>
        <taxon>Azospirillaceae</taxon>
        <taxon>Azospirillum</taxon>
    </lineage>
</organism>
<sequence length="369" mass="40748">MPIDYEEFLQNRAREIVAAAGGDATRIELVHRSKPWTGTSDSELWLVADAHERRFLIIPDAATGPEVVTPDWCRLQARRLETSAEEIRHVAAAAEGQQDLPETEAWRHCIVVSGVRVGIASLVEQTERGHRSAAGWEPPDDDPLIWTDDPQRLITDAEQDPELLPHLLDSVRRHGREVAYDWGELGDASRMIVIVNGAHRPEPALLRILDRLNPIDEDFPAIPDERPDNVAFFNDQASDDPMVHWRPASCQECGDQIALGMERCACGACTLHRDAAGVTGLWQGAVAYAGLGAVEWRHDASPEEIGASIVIRMPQIDGFAARPEGPAVRQPEHAVVATRDTDGWRIAEGSYLGEPEHGWALCEGGREHD</sequence>
<dbReference type="AlphaFoldDB" id="A0A6L3AR02"/>